<dbReference type="EMBL" id="JACGWN010000009">
    <property type="protein sequence ID" value="KAL0433327.1"/>
    <property type="molecule type" value="Genomic_DNA"/>
</dbReference>
<name>A0AAW2VVI0_9LAMI</name>
<dbReference type="AlphaFoldDB" id="A0AAW2VVI0"/>
<sequence length="116" mass="13385">MVRVYDEVDVPVAIYVEEVCDPILVIDTQGNILPNIMTGGDKDAEMNSLMSGIDFTDDYERVATQQFRNEENIQKETENARNEEDIQMEVDKGKRRDNYIYTTSLIVILHKPLLPF</sequence>
<evidence type="ECO:0000313" key="1">
    <source>
        <dbReference type="EMBL" id="KAL0433327.1"/>
    </source>
</evidence>
<gene>
    <name evidence="1" type="ORF">Slati_2667000</name>
</gene>
<reference evidence="1" key="1">
    <citation type="submission" date="2020-06" db="EMBL/GenBank/DDBJ databases">
        <authorList>
            <person name="Li T."/>
            <person name="Hu X."/>
            <person name="Zhang T."/>
            <person name="Song X."/>
            <person name="Zhang H."/>
            <person name="Dai N."/>
            <person name="Sheng W."/>
            <person name="Hou X."/>
            <person name="Wei L."/>
        </authorList>
    </citation>
    <scope>NUCLEOTIDE SEQUENCE</scope>
    <source>
        <strain evidence="1">KEN1</strain>
        <tissue evidence="1">Leaf</tissue>
    </source>
</reference>
<reference evidence="1" key="2">
    <citation type="journal article" date="2024" name="Plant">
        <title>Genomic evolution and insights into agronomic trait innovations of Sesamum species.</title>
        <authorList>
            <person name="Miao H."/>
            <person name="Wang L."/>
            <person name="Qu L."/>
            <person name="Liu H."/>
            <person name="Sun Y."/>
            <person name="Le M."/>
            <person name="Wang Q."/>
            <person name="Wei S."/>
            <person name="Zheng Y."/>
            <person name="Lin W."/>
            <person name="Duan Y."/>
            <person name="Cao H."/>
            <person name="Xiong S."/>
            <person name="Wang X."/>
            <person name="Wei L."/>
            <person name="Li C."/>
            <person name="Ma Q."/>
            <person name="Ju M."/>
            <person name="Zhao R."/>
            <person name="Li G."/>
            <person name="Mu C."/>
            <person name="Tian Q."/>
            <person name="Mei H."/>
            <person name="Zhang T."/>
            <person name="Gao T."/>
            <person name="Zhang H."/>
        </authorList>
    </citation>
    <scope>NUCLEOTIDE SEQUENCE</scope>
    <source>
        <strain evidence="1">KEN1</strain>
    </source>
</reference>
<comment type="caution">
    <text evidence="1">The sequence shown here is derived from an EMBL/GenBank/DDBJ whole genome shotgun (WGS) entry which is preliminary data.</text>
</comment>
<organism evidence="1">
    <name type="scientific">Sesamum latifolium</name>
    <dbReference type="NCBI Taxonomy" id="2727402"/>
    <lineage>
        <taxon>Eukaryota</taxon>
        <taxon>Viridiplantae</taxon>
        <taxon>Streptophyta</taxon>
        <taxon>Embryophyta</taxon>
        <taxon>Tracheophyta</taxon>
        <taxon>Spermatophyta</taxon>
        <taxon>Magnoliopsida</taxon>
        <taxon>eudicotyledons</taxon>
        <taxon>Gunneridae</taxon>
        <taxon>Pentapetalae</taxon>
        <taxon>asterids</taxon>
        <taxon>lamiids</taxon>
        <taxon>Lamiales</taxon>
        <taxon>Pedaliaceae</taxon>
        <taxon>Sesamum</taxon>
    </lineage>
</organism>
<protein>
    <submittedName>
        <fullName evidence="1">Uncharacterized protein</fullName>
    </submittedName>
</protein>
<accession>A0AAW2VVI0</accession>
<proteinExistence type="predicted"/>